<dbReference type="InterPro" id="IPR022398">
    <property type="entry name" value="Peptidase_S8_His-AS"/>
</dbReference>
<feature type="active site" description="Charge relay system" evidence="5">
    <location>
        <position position="440"/>
    </location>
</feature>
<dbReference type="GO" id="GO:0006508">
    <property type="term" value="P:proteolysis"/>
    <property type="evidence" value="ECO:0007669"/>
    <property type="project" value="UniProtKB-KW"/>
</dbReference>
<dbReference type="InterPro" id="IPR050131">
    <property type="entry name" value="Peptidase_S8_subtilisin-like"/>
</dbReference>
<keyword evidence="10" id="KW-1185">Reference proteome</keyword>
<evidence type="ECO:0000259" key="8">
    <source>
        <dbReference type="Pfam" id="PF00082"/>
    </source>
</evidence>
<dbReference type="AlphaFoldDB" id="A0A510UV04"/>
<evidence type="ECO:0000256" key="7">
    <source>
        <dbReference type="SAM" id="MobiDB-lite"/>
    </source>
</evidence>
<dbReference type="PRINTS" id="PR00723">
    <property type="entry name" value="SUBTILISIN"/>
</dbReference>
<organism evidence="9 10">
    <name type="scientific">Cellulomonas persica</name>
    <dbReference type="NCBI Taxonomy" id="76861"/>
    <lineage>
        <taxon>Bacteria</taxon>
        <taxon>Bacillati</taxon>
        <taxon>Actinomycetota</taxon>
        <taxon>Actinomycetes</taxon>
        <taxon>Micrococcales</taxon>
        <taxon>Cellulomonadaceae</taxon>
        <taxon>Cellulomonas</taxon>
    </lineage>
</organism>
<evidence type="ECO:0000256" key="3">
    <source>
        <dbReference type="ARBA" id="ARBA00022801"/>
    </source>
</evidence>
<dbReference type="EMBL" id="BJUA01000002">
    <property type="protein sequence ID" value="GEK16970.1"/>
    <property type="molecule type" value="Genomic_DNA"/>
</dbReference>
<dbReference type="InterPro" id="IPR023827">
    <property type="entry name" value="Peptidase_S8_Asp-AS"/>
</dbReference>
<evidence type="ECO:0000313" key="9">
    <source>
        <dbReference type="EMBL" id="GEK16970.1"/>
    </source>
</evidence>
<dbReference type="PANTHER" id="PTHR43806:SF11">
    <property type="entry name" value="CEREVISIN-RELATED"/>
    <property type="match status" value="1"/>
</dbReference>
<accession>A0A510UV04</accession>
<feature type="compositionally biased region" description="Basic and acidic residues" evidence="7">
    <location>
        <begin position="232"/>
        <end position="242"/>
    </location>
</feature>
<dbReference type="InterPro" id="IPR036852">
    <property type="entry name" value="Peptidase_S8/S53_dom_sf"/>
</dbReference>
<evidence type="ECO:0000256" key="6">
    <source>
        <dbReference type="RuleBase" id="RU003355"/>
    </source>
</evidence>
<dbReference type="PANTHER" id="PTHR43806">
    <property type="entry name" value="PEPTIDASE S8"/>
    <property type="match status" value="1"/>
</dbReference>
<name>A0A510UV04_9CELL</name>
<proteinExistence type="inferred from homology"/>
<dbReference type="PROSITE" id="PS51892">
    <property type="entry name" value="SUBTILASE"/>
    <property type="match status" value="1"/>
</dbReference>
<comment type="caution">
    <text evidence="9">The sequence shown here is derived from an EMBL/GenBank/DDBJ whole genome shotgun (WGS) entry which is preliminary data.</text>
</comment>
<feature type="active site" description="Charge relay system" evidence="5">
    <location>
        <position position="207"/>
    </location>
</feature>
<protein>
    <recommendedName>
        <fullName evidence="8">Peptidase S8/S53 domain-containing protein</fullName>
    </recommendedName>
</protein>
<dbReference type="InterPro" id="IPR015500">
    <property type="entry name" value="Peptidase_S8_subtilisin-rel"/>
</dbReference>
<dbReference type="Pfam" id="PF00082">
    <property type="entry name" value="Peptidase_S8"/>
    <property type="match status" value="1"/>
</dbReference>
<feature type="region of interest" description="Disordered" evidence="7">
    <location>
        <begin position="232"/>
        <end position="256"/>
    </location>
</feature>
<dbReference type="Gene3D" id="2.60.40.2700">
    <property type="match status" value="1"/>
</dbReference>
<dbReference type="RefSeq" id="WP_186811390.1">
    <property type="nucleotide sequence ID" value="NZ_BJUA01000002.1"/>
</dbReference>
<evidence type="ECO:0000313" key="10">
    <source>
        <dbReference type="Proteomes" id="UP000321386"/>
    </source>
</evidence>
<feature type="active site" description="Charge relay system" evidence="5">
    <location>
        <position position="258"/>
    </location>
</feature>
<dbReference type="GO" id="GO:0004252">
    <property type="term" value="F:serine-type endopeptidase activity"/>
    <property type="evidence" value="ECO:0007669"/>
    <property type="project" value="UniProtKB-UniRule"/>
</dbReference>
<evidence type="ECO:0000256" key="4">
    <source>
        <dbReference type="ARBA" id="ARBA00022825"/>
    </source>
</evidence>
<comment type="similarity">
    <text evidence="1 5 6">Belongs to the peptidase S8 family.</text>
</comment>
<dbReference type="Gene3D" id="3.40.50.200">
    <property type="entry name" value="Peptidase S8/S53 domain"/>
    <property type="match status" value="1"/>
</dbReference>
<evidence type="ECO:0000256" key="1">
    <source>
        <dbReference type="ARBA" id="ARBA00011073"/>
    </source>
</evidence>
<dbReference type="InterPro" id="IPR023828">
    <property type="entry name" value="Peptidase_S8_Ser-AS"/>
</dbReference>
<sequence length="587" mass="59161">MTTNADTRPRSAAHPWRAAVALGSGAALVAGVVLGGGVALATPALAGDLGVYDPPETTAPETRAEPLAAGVVYQVREGEAVAPSTAAAVVSEAADVPIGTLAAPAGDGTVAVDFTTPVPASTARAAAQALAAVPTVAWAEPNYLAESAAAPPVTPRDEYFREYQWHLWDYRTGSVRGVALPAGGYSSKALSLWPRTRGNGTVVAVLDTGITPHPDLDGRLVAGYDMISSRAAARDGDGRDSDPTDEGDLGSGTTSSWHGTHVAGIIGAATDRTGMTGVAPTARIQPVRVLGSGGGTFADIAAGVTWASGGTVSGTTRNRTPARVLNLSIQTEIDLACPEVLQQAVDGARRRGAVVIAAAGNAAKSALKSVPANCDGVITVAAVDRDGRRTSYTNTGRAVDIAAPGGSGADGTVSSYVWSTWNAGTRSPGEPTWVGMYGTSQAAPSVAGAAALLAGMGLQGQALEKALLSSVSQFPAYASGRCSTRMCGAGVLDLRKVLVPLGAAKIAGTGAVGQTLTASVPAGFTGKVTGHRYRWFRDGTAITGATGRTYRVVAADRGARLTATVTPRSTGSFYARSTSSGGVLVAR</sequence>
<dbReference type="PROSITE" id="PS00136">
    <property type="entry name" value="SUBTILASE_ASP"/>
    <property type="match status" value="1"/>
</dbReference>
<feature type="domain" description="Peptidase S8/S53" evidence="8">
    <location>
        <begin position="198"/>
        <end position="454"/>
    </location>
</feature>
<dbReference type="Proteomes" id="UP000321386">
    <property type="component" value="Unassembled WGS sequence"/>
</dbReference>
<dbReference type="InterPro" id="IPR000209">
    <property type="entry name" value="Peptidase_S8/S53_dom"/>
</dbReference>
<reference evidence="9 10" key="1">
    <citation type="submission" date="2019-07" db="EMBL/GenBank/DDBJ databases">
        <title>Whole genome shotgun sequence of Cellulomonas persica NBRC 101101.</title>
        <authorList>
            <person name="Hosoyama A."/>
            <person name="Uohara A."/>
            <person name="Ohji S."/>
            <person name="Ichikawa N."/>
        </authorList>
    </citation>
    <scope>NUCLEOTIDE SEQUENCE [LARGE SCALE GENOMIC DNA]</scope>
    <source>
        <strain evidence="9 10">NBRC 101101</strain>
    </source>
</reference>
<keyword evidence="2 5" id="KW-0645">Protease</keyword>
<keyword evidence="4 5" id="KW-0720">Serine protease</keyword>
<dbReference type="PROSITE" id="PS00138">
    <property type="entry name" value="SUBTILASE_SER"/>
    <property type="match status" value="1"/>
</dbReference>
<gene>
    <name evidence="9" type="ORF">CPE01_07030</name>
</gene>
<dbReference type="PROSITE" id="PS00137">
    <property type="entry name" value="SUBTILASE_HIS"/>
    <property type="match status" value="1"/>
</dbReference>
<evidence type="ECO:0000256" key="2">
    <source>
        <dbReference type="ARBA" id="ARBA00022670"/>
    </source>
</evidence>
<keyword evidence="3 5" id="KW-0378">Hydrolase</keyword>
<evidence type="ECO:0000256" key="5">
    <source>
        <dbReference type="PROSITE-ProRule" id="PRU01240"/>
    </source>
</evidence>
<dbReference type="SUPFAM" id="SSF52743">
    <property type="entry name" value="Subtilisin-like"/>
    <property type="match status" value="1"/>
</dbReference>